<evidence type="ECO:0000313" key="3">
    <source>
        <dbReference type="EMBL" id="PNH07323.1"/>
    </source>
</evidence>
<accession>A0A2J8A492</accession>
<dbReference type="PANTHER" id="PTHR46573">
    <property type="entry name" value="WD REPEAT, SAM AND U-BOX DOMAIN-CONTAINING PROTEIN 1"/>
    <property type="match status" value="1"/>
</dbReference>
<evidence type="ECO:0000313" key="4">
    <source>
        <dbReference type="Proteomes" id="UP000236333"/>
    </source>
</evidence>
<dbReference type="EMBL" id="PGGS01000186">
    <property type="protein sequence ID" value="PNH07323.1"/>
    <property type="molecule type" value="Genomic_DNA"/>
</dbReference>
<dbReference type="GO" id="GO:0016567">
    <property type="term" value="P:protein ubiquitination"/>
    <property type="evidence" value="ECO:0007669"/>
    <property type="project" value="UniProtKB-UniPathway"/>
</dbReference>
<organism evidence="3 4">
    <name type="scientific">Tetrabaena socialis</name>
    <dbReference type="NCBI Taxonomy" id="47790"/>
    <lineage>
        <taxon>Eukaryota</taxon>
        <taxon>Viridiplantae</taxon>
        <taxon>Chlorophyta</taxon>
        <taxon>core chlorophytes</taxon>
        <taxon>Chlorophyceae</taxon>
        <taxon>CS clade</taxon>
        <taxon>Chlamydomonadales</taxon>
        <taxon>Tetrabaenaceae</taxon>
        <taxon>Tetrabaena</taxon>
    </lineage>
</organism>
<dbReference type="Proteomes" id="UP000236333">
    <property type="component" value="Unassembled WGS sequence"/>
</dbReference>
<feature type="compositionally biased region" description="Low complexity" evidence="1">
    <location>
        <begin position="161"/>
        <end position="182"/>
    </location>
</feature>
<feature type="region of interest" description="Disordered" evidence="1">
    <location>
        <begin position="140"/>
        <end position="189"/>
    </location>
</feature>
<evidence type="ECO:0000256" key="1">
    <source>
        <dbReference type="SAM" id="MobiDB-lite"/>
    </source>
</evidence>
<proteinExistence type="predicted"/>
<keyword evidence="4" id="KW-1185">Reference proteome</keyword>
<dbReference type="SUPFAM" id="SSF57850">
    <property type="entry name" value="RING/U-box"/>
    <property type="match status" value="1"/>
</dbReference>
<dbReference type="InterPro" id="IPR052085">
    <property type="entry name" value="WD-SAM-U-box"/>
</dbReference>
<dbReference type="PROSITE" id="PS51698">
    <property type="entry name" value="U_BOX"/>
    <property type="match status" value="1"/>
</dbReference>
<dbReference type="Pfam" id="PF07002">
    <property type="entry name" value="Copine"/>
    <property type="match status" value="1"/>
</dbReference>
<dbReference type="CDD" id="cd16655">
    <property type="entry name" value="RING-Ubox_WDSUB1-like"/>
    <property type="match status" value="1"/>
</dbReference>
<dbReference type="PANTHER" id="PTHR46573:SF1">
    <property type="entry name" value="WD REPEAT, SAM AND U-BOX DOMAIN-CONTAINING PROTEIN 1"/>
    <property type="match status" value="1"/>
</dbReference>
<feature type="domain" description="U-box" evidence="2">
    <location>
        <begin position="211"/>
        <end position="285"/>
    </location>
</feature>
<evidence type="ECO:0000259" key="2">
    <source>
        <dbReference type="PROSITE" id="PS51698"/>
    </source>
</evidence>
<dbReference type="GO" id="GO:0004842">
    <property type="term" value="F:ubiquitin-protein transferase activity"/>
    <property type="evidence" value="ECO:0007669"/>
    <property type="project" value="InterPro"/>
</dbReference>
<comment type="caution">
    <text evidence="3">The sequence shown here is derived from an EMBL/GenBank/DDBJ whole genome shotgun (WGS) entry which is preliminary data.</text>
</comment>
<protein>
    <submittedName>
        <fullName evidence="3">E3 ubiquitin-protein ligase</fullName>
    </submittedName>
</protein>
<dbReference type="InterPro" id="IPR010734">
    <property type="entry name" value="Copine_C"/>
</dbReference>
<dbReference type="Gene3D" id="3.30.40.10">
    <property type="entry name" value="Zinc/RING finger domain, C3HC4 (zinc finger)"/>
    <property type="match status" value="1"/>
</dbReference>
<dbReference type="Pfam" id="PF04564">
    <property type="entry name" value="U-box"/>
    <property type="match status" value="1"/>
</dbReference>
<dbReference type="InterPro" id="IPR013083">
    <property type="entry name" value="Znf_RING/FYVE/PHD"/>
</dbReference>
<dbReference type="AlphaFoldDB" id="A0A2J8A492"/>
<dbReference type="UniPathway" id="UPA00143"/>
<reference evidence="3 4" key="1">
    <citation type="journal article" date="2017" name="Mol. Biol. Evol.">
        <title>The 4-celled Tetrabaena socialis nuclear genome reveals the essential components for genetic control of cell number at the origin of multicellularity in the volvocine lineage.</title>
        <authorList>
            <person name="Featherston J."/>
            <person name="Arakaki Y."/>
            <person name="Hanschen E.R."/>
            <person name="Ferris P.J."/>
            <person name="Michod R.E."/>
            <person name="Olson B.J.S.C."/>
            <person name="Nozaki H."/>
            <person name="Durand P.M."/>
        </authorList>
    </citation>
    <scope>NUCLEOTIDE SEQUENCE [LARGE SCALE GENOMIC DNA]</scope>
    <source>
        <strain evidence="3 4">NIES-571</strain>
    </source>
</reference>
<name>A0A2J8A492_9CHLO</name>
<sequence>MHGETAIVDADKGKGKGALVQEYQPINAGGATACIGSAAPNLLTNRKTMVQPTAGSGGFQPFTSNIAARAWSDVPSPYEEAISVIGRTLSAFDDDGLIPCYGFGDTTTGDQSVFSFLAGDQPCRGLEQAIQRLGLLGRASGVPARPSTRTNPPLDPPVPPELLRGSHGPAAAGPPKGKPASARTSGCGGAGGSCSGAAPAAAAAPASGAAPPDPMFLCPITQDVMTDPVIATDGYTYERAAIVDWLARKATSPLTNQRLPAGNALIPNHGLRSAIMEWKQKRTGA</sequence>
<dbReference type="OrthoDB" id="10064100at2759"/>
<gene>
    <name evidence="3" type="ORF">TSOC_006224</name>
</gene>
<dbReference type="InterPro" id="IPR003613">
    <property type="entry name" value="Ubox_domain"/>
</dbReference>
<dbReference type="SMART" id="SM00504">
    <property type="entry name" value="Ubox"/>
    <property type="match status" value="1"/>
</dbReference>